<dbReference type="EMBL" id="JFYZ01000003">
    <property type="protein sequence ID" value="EZP83212.1"/>
    <property type="molecule type" value="Genomic_DNA"/>
</dbReference>
<proteinExistence type="predicted"/>
<dbReference type="Proteomes" id="UP000024329">
    <property type="component" value="Unassembled WGS sequence"/>
</dbReference>
<accession>A0A031K3M6</accession>
<feature type="chain" id="PRO_5001552080" evidence="1">
    <location>
        <begin position="23"/>
        <end position="43"/>
    </location>
</feature>
<organism evidence="2 3">
    <name type="scientific">Novosphingobium resinovorum</name>
    <dbReference type="NCBI Taxonomy" id="158500"/>
    <lineage>
        <taxon>Bacteria</taxon>
        <taxon>Pseudomonadati</taxon>
        <taxon>Pseudomonadota</taxon>
        <taxon>Alphaproteobacteria</taxon>
        <taxon>Sphingomonadales</taxon>
        <taxon>Sphingomonadaceae</taxon>
        <taxon>Novosphingobium</taxon>
    </lineage>
</organism>
<keyword evidence="1" id="KW-0732">Signal</keyword>
<dbReference type="RefSeq" id="WP_268957456.1">
    <property type="nucleotide sequence ID" value="NZ_CP017075.1"/>
</dbReference>
<evidence type="ECO:0000313" key="2">
    <source>
        <dbReference type="EMBL" id="EZP83212.1"/>
    </source>
</evidence>
<dbReference type="AlphaFoldDB" id="A0A031K3M6"/>
<evidence type="ECO:0000313" key="3">
    <source>
        <dbReference type="Proteomes" id="UP000024329"/>
    </source>
</evidence>
<feature type="signal peptide" evidence="1">
    <location>
        <begin position="1"/>
        <end position="22"/>
    </location>
</feature>
<sequence length="43" mass="4337">MAKTILIAASLSFCAAVLMSHAANTDPAKAGTGIEARAATPHR</sequence>
<gene>
    <name evidence="2" type="ORF">BV97_01318</name>
</gene>
<reference evidence="2 3" key="1">
    <citation type="submission" date="2014-03" db="EMBL/GenBank/DDBJ databases">
        <title>Whole genome sequence of Novosphingobium resinovorum KF1.</title>
        <authorList>
            <person name="Gan H.M."/>
            <person name="Gan H.Y."/>
            <person name="Chew T.H."/>
            <person name="Savka M.A."/>
        </authorList>
    </citation>
    <scope>NUCLEOTIDE SEQUENCE [LARGE SCALE GENOMIC DNA]</scope>
    <source>
        <strain evidence="2 3">KF1</strain>
    </source>
</reference>
<evidence type="ECO:0000256" key="1">
    <source>
        <dbReference type="SAM" id="SignalP"/>
    </source>
</evidence>
<protein>
    <submittedName>
        <fullName evidence="2">Uncharacterized protein</fullName>
    </submittedName>
</protein>
<dbReference type="PATRIC" id="fig|158500.4.peg.1355"/>
<comment type="caution">
    <text evidence="2">The sequence shown here is derived from an EMBL/GenBank/DDBJ whole genome shotgun (WGS) entry which is preliminary data.</text>
</comment>
<name>A0A031K3M6_9SPHN</name>